<dbReference type="GO" id="GO:0140445">
    <property type="term" value="C:chromosome, telomeric repeat region"/>
    <property type="evidence" value="ECO:0007669"/>
    <property type="project" value="TreeGrafter"/>
</dbReference>
<dbReference type="AlphaFoldDB" id="A0A5S6QTI8"/>
<name>A0A5S6QTI8_TRIMR</name>
<dbReference type="GO" id="GO:0005634">
    <property type="term" value="C:nucleus"/>
    <property type="evidence" value="ECO:0007669"/>
    <property type="project" value="TreeGrafter"/>
</dbReference>
<evidence type="ECO:0000313" key="2">
    <source>
        <dbReference type="WBParaSite" id="TMUE_2000010706.1"/>
    </source>
</evidence>
<dbReference type="Proteomes" id="UP000046395">
    <property type="component" value="Unassembled WGS sequence"/>
</dbReference>
<evidence type="ECO:0000313" key="1">
    <source>
        <dbReference type="Proteomes" id="UP000046395"/>
    </source>
</evidence>
<dbReference type="GO" id="GO:0000723">
    <property type="term" value="P:telomere maintenance"/>
    <property type="evidence" value="ECO:0007669"/>
    <property type="project" value="TreeGrafter"/>
</dbReference>
<protein>
    <submittedName>
        <fullName evidence="2">Telomere-associated protein Rif1 N-terminal domain-containing protein</fullName>
    </submittedName>
</protein>
<reference evidence="2" key="1">
    <citation type="submission" date="2019-12" db="UniProtKB">
        <authorList>
            <consortium name="WormBaseParasite"/>
        </authorList>
    </citation>
    <scope>IDENTIFICATION</scope>
</reference>
<keyword evidence="1" id="KW-1185">Reference proteome</keyword>
<proteinExistence type="predicted"/>
<dbReference type="PANTHER" id="PTHR22928:SF3">
    <property type="entry name" value="TELOMERE-ASSOCIATED PROTEIN RIF1"/>
    <property type="match status" value="1"/>
</dbReference>
<dbReference type="WBParaSite" id="TMUE_2000010706.1">
    <property type="protein sequence ID" value="TMUE_2000010706.1"/>
    <property type="gene ID" value="WBGene00301068"/>
</dbReference>
<organism evidence="1 2">
    <name type="scientific">Trichuris muris</name>
    <name type="common">Mouse whipworm</name>
    <dbReference type="NCBI Taxonomy" id="70415"/>
    <lineage>
        <taxon>Eukaryota</taxon>
        <taxon>Metazoa</taxon>
        <taxon>Ecdysozoa</taxon>
        <taxon>Nematoda</taxon>
        <taxon>Enoplea</taxon>
        <taxon>Dorylaimia</taxon>
        <taxon>Trichinellida</taxon>
        <taxon>Trichuridae</taxon>
        <taxon>Trichuris</taxon>
    </lineage>
</organism>
<sequence>MAGKAADKVAAQLVSDLTSSNADVRINSVNSLHMVIKDQCSLGLFTLDSSDLQLLAAGLLNVIKHDESTTLTVYKAFQCLLDSCMECTWPSAMQEIVNAAMPSSRLTALLERFFSDQFSEYSGETWSCIALLALKLALDCDISVGKCGLKFMRCINSSKCLLSKNAQFVGAALLILESSAPLLGTEHGFHLIAVCSCLLQSYFDSVSFYGNSLVVSFAKAMAPIFSSMDARLQIAAFSLWDQLVQVVDIAQDELRGDESIVQLMKPYLQVKFHGHNDRLAKLKSWWNLLLRIRDRLEDHFDTVCYPFLKFCLEADDAESTISYESATIGYLPEVLANFLLVSPSDYFDFPRLAPLTLPCFSKIATVAAHANIVLEALSSVSYLCDDDKKDFVSACWVTVFDCIGATRVAIPEETYWILCERCALFFGQFLQKCKIHIDELTALLDLLTPRYIHFPPMRLALVEDKQCVVSSIALYFISIILSKDRVCSSDLIRKQGFKDWLNTHLDQVVKLIELDDSAAQWLACFYKEASVLLSEDYCVALYFSWRSIVASLLQNWIAIGNEATSKLWLWLSYIFKYAPDLKQEVELKCVFDDWTLLLDMCPSALFESLCIRLIDVADFSLRFHSSHQSATFFLCCARMLCILVNKFSIYGTGIFKWPSPKDSSKTLSQEGGHATLRFYCFLVRVFVTELQQKKRTVSTCDEATIIALFEFMKDVCSTVRHPDEIVAVCKHLTAPISQLLDISDSFVEFSKRSLHEQVHLYLQVSLGTVKKLCRGQFDSAFLKIIAHLLTSLLCHSYMNLRRLAIRFWQETFRDYPLTLPCLGQLKDALERSMSFGDLGDSSPEIEWSTSTASASLPIASRRQRSANTSFDPSAGNKTRASVIVKKRLKGVQHVSSKRRYIVSRSSRHKLVDVRRLLFPVRDSSENSPVFIALPSPAKLPLVTRMPCASNTNVETRNSAPLLAITPSDEDIFKSNAVTETNIEGASKRLPQCLLNFTDLQTVEAQKGSKFYRDSCIGEQFSGTGQGNSNSDGRLLHVSSITHSPRCPREQPSTRNSLHQLMDPTCAPPRSSSGALTQEAISWTSPVQLERCDIAGSLFPELSNCSETVDVLVPLLTSSTCCPGLRKVLNECGIHTIGDFARLSAYAVQQFPIKGPKVSRAKSALRRLYTLSGAADVTSGNTVFEEASHYTRRTNESSILTLETIKSLRDNIKQVSHILETCQRAQSVGVFLSAAEILEDCAKDLIRGVRRHLAK</sequence>
<accession>A0A5S6QTI8</accession>
<dbReference type="STRING" id="70415.A0A5S6QTI8"/>
<dbReference type="PANTHER" id="PTHR22928">
    <property type="entry name" value="TELOMERE-ASSOCIATED PROTEIN RIF1"/>
    <property type="match status" value="1"/>
</dbReference>